<dbReference type="InterPro" id="IPR007899">
    <property type="entry name" value="CHAD_dom"/>
</dbReference>
<dbReference type="EMBL" id="JAFBIL020000011">
    <property type="protein sequence ID" value="MBZ2209939.1"/>
    <property type="molecule type" value="Genomic_DNA"/>
</dbReference>
<dbReference type="RefSeq" id="WP_223470942.1">
    <property type="nucleotide sequence ID" value="NZ_JAFBIL020000011.1"/>
</dbReference>
<dbReference type="Pfam" id="PF01928">
    <property type="entry name" value="CYTH"/>
    <property type="match status" value="1"/>
</dbReference>
<organism evidence="3 4">
    <name type="scientific">Massilia soli</name>
    <dbReference type="NCBI Taxonomy" id="2792854"/>
    <lineage>
        <taxon>Bacteria</taxon>
        <taxon>Pseudomonadati</taxon>
        <taxon>Pseudomonadota</taxon>
        <taxon>Betaproteobacteria</taxon>
        <taxon>Burkholderiales</taxon>
        <taxon>Oxalobacteraceae</taxon>
        <taxon>Telluria group</taxon>
        <taxon>Massilia</taxon>
    </lineage>
</organism>
<dbReference type="SMART" id="SM01118">
    <property type="entry name" value="CYTH"/>
    <property type="match status" value="1"/>
</dbReference>
<dbReference type="Proteomes" id="UP000809349">
    <property type="component" value="Unassembled WGS sequence"/>
</dbReference>
<name>A0ABS7SVI5_9BURK</name>
<sequence length="510" mass="55880">MEIELKLLVRPQDVALLRELPLLQQYAAGPVRELQMFDTYFDTAGHQLKAAGAGLRVRRVDGNHVQTLKAGGDASAGLHRRYEWESSVPGEQPDLAALRALVDRKAPWSKLLRTSSIASSLAPIFQSKVTRTLWDLRLPGGDRIEFALDVGKLECGDEAVPVSELELELVSGNAIHLFDLALAIHETTPMQIGTLSKAERGYALCHPHPAMATGALPVQMAKRSNVEQAFKAIAFGCLTQVQANAEGVVRGYNAESLHQLRVGLRRLRAALDVFKDIVQLPADLQLDLDWLANELGNARDWDVLAGSTLPLLSNDVQAAGPLLDVTHAALDIARDAHLGAAAAVNSPRYTRMMLSLGRWMFGNGWRDPGKGKGKGRLDAPVPAFASKVLRRAHKRLKRRGRALAQGDPETRHRARIAAKKARYATELFASLYRGKQLRPFLKALTALQDELGKANDAAVAERLLGHMENQRQDLAGAIARVRGALAERAVGGDRRLRALWKRYAAVKPPR</sequence>
<dbReference type="InterPro" id="IPR039013">
    <property type="entry name" value="YgiF"/>
</dbReference>
<evidence type="ECO:0000313" key="4">
    <source>
        <dbReference type="Proteomes" id="UP000809349"/>
    </source>
</evidence>
<dbReference type="PROSITE" id="PS51708">
    <property type="entry name" value="CHAD"/>
    <property type="match status" value="1"/>
</dbReference>
<comment type="caution">
    <text evidence="3">The sequence shown here is derived from an EMBL/GenBank/DDBJ whole genome shotgun (WGS) entry which is preliminary data.</text>
</comment>
<evidence type="ECO:0000259" key="2">
    <source>
        <dbReference type="PROSITE" id="PS51708"/>
    </source>
</evidence>
<dbReference type="CDD" id="cd07756">
    <property type="entry name" value="CYTH-like_Pase_CHAD"/>
    <property type="match status" value="1"/>
</dbReference>
<keyword evidence="4" id="KW-1185">Reference proteome</keyword>
<dbReference type="InterPro" id="IPR033469">
    <property type="entry name" value="CYTH-like_dom_sf"/>
</dbReference>
<accession>A0ABS7SVI5</accession>
<dbReference type="SMART" id="SM00880">
    <property type="entry name" value="CHAD"/>
    <property type="match status" value="1"/>
</dbReference>
<dbReference type="Gene3D" id="2.40.320.10">
    <property type="entry name" value="Hypothetical Protein Pfu-838710-001"/>
    <property type="match status" value="1"/>
</dbReference>
<dbReference type="InterPro" id="IPR023577">
    <property type="entry name" value="CYTH_domain"/>
</dbReference>
<dbReference type="Gene3D" id="1.40.20.10">
    <property type="entry name" value="CHAD domain"/>
    <property type="match status" value="1"/>
</dbReference>
<dbReference type="PROSITE" id="PS51707">
    <property type="entry name" value="CYTH"/>
    <property type="match status" value="1"/>
</dbReference>
<reference evidence="3 4" key="1">
    <citation type="submission" date="2021-08" db="EMBL/GenBank/DDBJ databases">
        <title>Massilia sp. R798.</title>
        <authorList>
            <person name="Baek J.H."/>
            <person name="Jung H.S."/>
            <person name="Kim K.R."/>
            <person name="Jeon C.O."/>
        </authorList>
    </citation>
    <scope>NUCLEOTIDE SEQUENCE [LARGE SCALE GENOMIC DNA]</scope>
    <source>
        <strain evidence="3 4">R798</strain>
    </source>
</reference>
<protein>
    <submittedName>
        <fullName evidence="3">CHAD domain-containing protein</fullName>
    </submittedName>
</protein>
<evidence type="ECO:0000259" key="1">
    <source>
        <dbReference type="PROSITE" id="PS51707"/>
    </source>
</evidence>
<proteinExistence type="predicted"/>
<feature type="domain" description="CYTH" evidence="1">
    <location>
        <begin position="1"/>
        <end position="208"/>
    </location>
</feature>
<dbReference type="Pfam" id="PF05235">
    <property type="entry name" value="CHAD"/>
    <property type="match status" value="1"/>
</dbReference>
<dbReference type="PANTHER" id="PTHR39569">
    <property type="entry name" value="INORGANIC TRIPHOSPHATASE"/>
    <property type="match status" value="1"/>
</dbReference>
<dbReference type="SUPFAM" id="SSF55154">
    <property type="entry name" value="CYTH-like phosphatases"/>
    <property type="match status" value="1"/>
</dbReference>
<dbReference type="InterPro" id="IPR038186">
    <property type="entry name" value="CHAD_dom_sf"/>
</dbReference>
<gene>
    <name evidence="3" type="ORF">I4X03_021955</name>
</gene>
<dbReference type="PANTHER" id="PTHR39569:SF1">
    <property type="entry name" value="INORGANIC TRIPHOSPHATASE"/>
    <property type="match status" value="1"/>
</dbReference>
<evidence type="ECO:0000313" key="3">
    <source>
        <dbReference type="EMBL" id="MBZ2209939.1"/>
    </source>
</evidence>
<feature type="domain" description="CHAD" evidence="2">
    <location>
        <begin position="223"/>
        <end position="501"/>
    </location>
</feature>